<feature type="domain" description="Sulfatase N-terminal" evidence="6">
    <location>
        <begin position="42"/>
        <end position="466"/>
    </location>
</feature>
<evidence type="ECO:0000256" key="4">
    <source>
        <dbReference type="ARBA" id="ARBA00022837"/>
    </source>
</evidence>
<dbReference type="SUPFAM" id="SSF53649">
    <property type="entry name" value="Alkaline phosphatase-like"/>
    <property type="match status" value="1"/>
</dbReference>
<dbReference type="Pfam" id="PF00884">
    <property type="entry name" value="Sulfatase"/>
    <property type="match status" value="1"/>
</dbReference>
<evidence type="ECO:0000256" key="3">
    <source>
        <dbReference type="ARBA" id="ARBA00022801"/>
    </source>
</evidence>
<evidence type="ECO:0000259" key="6">
    <source>
        <dbReference type="Pfam" id="PF00884"/>
    </source>
</evidence>
<dbReference type="FunFam" id="3.40.720.10:FF:000047">
    <property type="entry name" value="Arylsulfatase"/>
    <property type="match status" value="1"/>
</dbReference>
<accession>A0A1H7Y9K0</accession>
<evidence type="ECO:0000256" key="1">
    <source>
        <dbReference type="ARBA" id="ARBA00008779"/>
    </source>
</evidence>
<organism evidence="7 8">
    <name type="scientific">Chitinophaga rupis</name>
    <dbReference type="NCBI Taxonomy" id="573321"/>
    <lineage>
        <taxon>Bacteria</taxon>
        <taxon>Pseudomonadati</taxon>
        <taxon>Bacteroidota</taxon>
        <taxon>Chitinophagia</taxon>
        <taxon>Chitinophagales</taxon>
        <taxon>Chitinophagaceae</taxon>
        <taxon>Chitinophaga</taxon>
    </lineage>
</organism>
<evidence type="ECO:0000313" key="8">
    <source>
        <dbReference type="Proteomes" id="UP000198984"/>
    </source>
</evidence>
<dbReference type="Proteomes" id="UP000198984">
    <property type="component" value="Unassembled WGS sequence"/>
</dbReference>
<dbReference type="AlphaFoldDB" id="A0A1H7Y9K0"/>
<name>A0A1H7Y9K0_9BACT</name>
<dbReference type="PROSITE" id="PS00149">
    <property type="entry name" value="SULFATASE_2"/>
    <property type="match status" value="1"/>
</dbReference>
<dbReference type="CDD" id="cd16025">
    <property type="entry name" value="PAS_like"/>
    <property type="match status" value="1"/>
</dbReference>
<dbReference type="RefSeq" id="WP_089915792.1">
    <property type="nucleotide sequence ID" value="NZ_FOBB01000004.1"/>
</dbReference>
<dbReference type="PANTHER" id="PTHR42693">
    <property type="entry name" value="ARYLSULFATASE FAMILY MEMBER"/>
    <property type="match status" value="1"/>
</dbReference>
<reference evidence="7 8" key="1">
    <citation type="submission" date="2016-10" db="EMBL/GenBank/DDBJ databases">
        <authorList>
            <person name="de Groot N.N."/>
        </authorList>
    </citation>
    <scope>NUCLEOTIDE SEQUENCE [LARGE SCALE GENOMIC DNA]</scope>
    <source>
        <strain evidence="7 8">DSM 21039</strain>
    </source>
</reference>
<dbReference type="GO" id="GO:0004065">
    <property type="term" value="F:arylsulfatase activity"/>
    <property type="evidence" value="ECO:0007669"/>
    <property type="project" value="TreeGrafter"/>
</dbReference>
<keyword evidence="4" id="KW-0106">Calcium</keyword>
<feature type="signal peptide" evidence="5">
    <location>
        <begin position="1"/>
        <end position="27"/>
    </location>
</feature>
<dbReference type="STRING" id="573321.SAMN04488505_104362"/>
<dbReference type="InterPro" id="IPR000917">
    <property type="entry name" value="Sulfatase_N"/>
</dbReference>
<dbReference type="PANTHER" id="PTHR42693:SF53">
    <property type="entry name" value="ENDO-4-O-SULFATASE"/>
    <property type="match status" value="1"/>
</dbReference>
<keyword evidence="5" id="KW-0732">Signal</keyword>
<keyword evidence="8" id="KW-1185">Reference proteome</keyword>
<comment type="similarity">
    <text evidence="1">Belongs to the sulfatase family.</text>
</comment>
<evidence type="ECO:0000256" key="2">
    <source>
        <dbReference type="ARBA" id="ARBA00022723"/>
    </source>
</evidence>
<evidence type="ECO:0000313" key="7">
    <source>
        <dbReference type="EMBL" id="SEM42544.1"/>
    </source>
</evidence>
<dbReference type="EMBL" id="FOBB01000004">
    <property type="protein sequence ID" value="SEM42544.1"/>
    <property type="molecule type" value="Genomic_DNA"/>
</dbReference>
<sequence length="574" mass="64121">MKKRAVYIGIGLALLSTTSLLTLSAFKKDKSPENPPAKAKRPNIIVILADDMGFSDLGCYGGEIHTPNIDFLAHNGLRYTQFYNTSRCCPTRASLLTGLYNQQAGIGKMTDAEDEPGYLGHLTDSAVTLAEVLKSAGYHTAMSGKWHVSNTNGQATPQEQLNWLNHHKVYNEFSPISQYPTSRGFEKFFGTIWGVVDFFDPFSLVNGTEPIKEVPANYYHTDAINDTAVAYINGYAGSDKPFFLYVAENAPHWPLHALPEDIAKYKNTYKAGWQAIREARYKRMVEIGLIDPAKTKLPARWKADLEWKNNPDTVWDAAAMAVHAAMIDRMDQGIGRIINALKKNGQLDNTLILFLSDNGASPENCAAYGPGFDRPNETRDGREIVYATKKQAMPGPETTYSSIGQRWANVANTPYQYWKAESYEGGIHTPMIAFWPKGITAKKGSFNGHVGHVMDFMRTFIDLAGAEYPEVYNGRPVQPTIGISLVPSFSNLQTPGHEALFNEHFGARYARQGTWKLVSLSNDSTWHLYNLATDRTETMDLAAQYPAKVRELQTLWQQWASTHKVFPKPGKKQK</sequence>
<dbReference type="InterPro" id="IPR050738">
    <property type="entry name" value="Sulfatase"/>
</dbReference>
<dbReference type="Gene3D" id="3.40.720.10">
    <property type="entry name" value="Alkaline Phosphatase, subunit A"/>
    <property type="match status" value="1"/>
</dbReference>
<keyword evidence="2" id="KW-0479">Metal-binding</keyword>
<feature type="chain" id="PRO_5011445833" evidence="5">
    <location>
        <begin position="28"/>
        <end position="574"/>
    </location>
</feature>
<keyword evidence="3" id="KW-0378">Hydrolase</keyword>
<proteinExistence type="inferred from homology"/>
<dbReference type="InterPro" id="IPR024607">
    <property type="entry name" value="Sulfatase_CS"/>
</dbReference>
<evidence type="ECO:0000256" key="5">
    <source>
        <dbReference type="SAM" id="SignalP"/>
    </source>
</evidence>
<dbReference type="OrthoDB" id="9803751at2"/>
<protein>
    <submittedName>
        <fullName evidence="7">Arylsulfatase</fullName>
    </submittedName>
</protein>
<gene>
    <name evidence="7" type="ORF">SAMN04488505_104362</name>
</gene>
<dbReference type="Gene3D" id="3.30.1120.10">
    <property type="match status" value="1"/>
</dbReference>
<dbReference type="GO" id="GO:0046872">
    <property type="term" value="F:metal ion binding"/>
    <property type="evidence" value="ECO:0007669"/>
    <property type="project" value="UniProtKB-KW"/>
</dbReference>
<dbReference type="InterPro" id="IPR017850">
    <property type="entry name" value="Alkaline_phosphatase_core_sf"/>
</dbReference>